<gene>
    <name evidence="2" type="ORF">BDV28DRAFT_133514</name>
</gene>
<evidence type="ECO:0000313" key="3">
    <source>
        <dbReference type="Proteomes" id="UP000327118"/>
    </source>
</evidence>
<evidence type="ECO:0000256" key="1">
    <source>
        <dbReference type="SAM" id="SignalP"/>
    </source>
</evidence>
<dbReference type="AlphaFoldDB" id="A0A5N6Z6D9"/>
<feature type="signal peptide" evidence="1">
    <location>
        <begin position="1"/>
        <end position="29"/>
    </location>
</feature>
<protein>
    <submittedName>
        <fullName evidence="2">Uncharacterized protein</fullName>
    </submittedName>
</protein>
<keyword evidence="3" id="KW-1185">Reference proteome</keyword>
<dbReference type="Proteomes" id="UP000327118">
    <property type="component" value="Unassembled WGS sequence"/>
</dbReference>
<organism evidence="2 3">
    <name type="scientific">Aspergillus coremiiformis</name>
    <dbReference type="NCBI Taxonomy" id="138285"/>
    <lineage>
        <taxon>Eukaryota</taxon>
        <taxon>Fungi</taxon>
        <taxon>Dikarya</taxon>
        <taxon>Ascomycota</taxon>
        <taxon>Pezizomycotina</taxon>
        <taxon>Eurotiomycetes</taxon>
        <taxon>Eurotiomycetidae</taxon>
        <taxon>Eurotiales</taxon>
        <taxon>Aspergillaceae</taxon>
        <taxon>Aspergillus</taxon>
        <taxon>Aspergillus subgen. Circumdati</taxon>
    </lineage>
</organism>
<dbReference type="EMBL" id="ML739103">
    <property type="protein sequence ID" value="KAE8353252.1"/>
    <property type="molecule type" value="Genomic_DNA"/>
</dbReference>
<name>A0A5N6Z6D9_9EURO</name>
<feature type="chain" id="PRO_5025036116" evidence="1">
    <location>
        <begin position="30"/>
        <end position="60"/>
    </location>
</feature>
<keyword evidence="1" id="KW-0732">Signal</keyword>
<evidence type="ECO:0000313" key="2">
    <source>
        <dbReference type="EMBL" id="KAE8353252.1"/>
    </source>
</evidence>
<sequence length="60" mass="6436">MPATVTSRAIGSSCLFTFSFFFILDLNSAGHLPAAHDNLGSDYYLVDRQPGSASDQLTPN</sequence>
<proteinExistence type="predicted"/>
<reference evidence="3" key="1">
    <citation type="submission" date="2019-04" db="EMBL/GenBank/DDBJ databases">
        <title>Friends and foes A comparative genomics studyof 23 Aspergillus species from section Flavi.</title>
        <authorList>
            <consortium name="DOE Joint Genome Institute"/>
            <person name="Kjaerbolling I."/>
            <person name="Vesth T."/>
            <person name="Frisvad J.C."/>
            <person name="Nybo J.L."/>
            <person name="Theobald S."/>
            <person name="Kildgaard S."/>
            <person name="Isbrandt T."/>
            <person name="Kuo A."/>
            <person name="Sato A."/>
            <person name="Lyhne E.K."/>
            <person name="Kogle M.E."/>
            <person name="Wiebenga A."/>
            <person name="Kun R.S."/>
            <person name="Lubbers R.J."/>
            <person name="Makela M.R."/>
            <person name="Barry K."/>
            <person name="Chovatia M."/>
            <person name="Clum A."/>
            <person name="Daum C."/>
            <person name="Haridas S."/>
            <person name="He G."/>
            <person name="LaButti K."/>
            <person name="Lipzen A."/>
            <person name="Mondo S."/>
            <person name="Riley R."/>
            <person name="Salamov A."/>
            <person name="Simmons B.A."/>
            <person name="Magnuson J.K."/>
            <person name="Henrissat B."/>
            <person name="Mortensen U.H."/>
            <person name="Larsen T.O."/>
            <person name="Devries R.P."/>
            <person name="Grigoriev I.V."/>
            <person name="Machida M."/>
            <person name="Baker S.E."/>
            <person name="Andersen M.R."/>
        </authorList>
    </citation>
    <scope>NUCLEOTIDE SEQUENCE [LARGE SCALE GENOMIC DNA]</scope>
    <source>
        <strain evidence="3">CBS 553.77</strain>
    </source>
</reference>
<accession>A0A5N6Z6D9</accession>